<evidence type="ECO:0000256" key="10">
    <source>
        <dbReference type="ARBA" id="ARBA00023204"/>
    </source>
</evidence>
<keyword evidence="9 12" id="KW-0804">Transcription</keyword>
<dbReference type="InterPro" id="IPR039418">
    <property type="entry name" value="LexA-like"/>
</dbReference>
<proteinExistence type="inferred from homology"/>
<dbReference type="GO" id="GO:0006508">
    <property type="term" value="P:proteolysis"/>
    <property type="evidence" value="ECO:0007669"/>
    <property type="project" value="InterPro"/>
</dbReference>
<evidence type="ECO:0000313" key="16">
    <source>
        <dbReference type="EMBL" id="QQA00829.1"/>
    </source>
</evidence>
<keyword evidence="8 12" id="KW-0238">DNA-binding</keyword>
<reference evidence="16 17" key="1">
    <citation type="submission" date="2020-11" db="EMBL/GenBank/DDBJ databases">
        <title>Treponema Peruensis nv. sp., first commensal Treponema isolated from human feces.</title>
        <authorList>
            <person name="Belkhou C."/>
            <person name="Raes J."/>
        </authorList>
    </citation>
    <scope>NUCLEOTIDE SEQUENCE [LARGE SCALE GENOMIC DNA]</scope>
    <source>
        <strain evidence="16 17">RCC2812</strain>
    </source>
</reference>
<evidence type="ECO:0000256" key="13">
    <source>
        <dbReference type="RuleBase" id="RU003991"/>
    </source>
</evidence>
<evidence type="ECO:0000256" key="4">
    <source>
        <dbReference type="ARBA" id="ARBA00022763"/>
    </source>
</evidence>
<dbReference type="Gene3D" id="1.10.10.10">
    <property type="entry name" value="Winged helix-like DNA-binding domain superfamily/Winged helix DNA-binding domain"/>
    <property type="match status" value="1"/>
</dbReference>
<dbReference type="Gene3D" id="2.10.109.10">
    <property type="entry name" value="Umud Fragment, subunit A"/>
    <property type="match status" value="1"/>
</dbReference>
<evidence type="ECO:0000256" key="7">
    <source>
        <dbReference type="ARBA" id="ARBA00023015"/>
    </source>
</evidence>
<feature type="domain" description="Peptidase S24/S26A/S26B/S26C" evidence="14">
    <location>
        <begin position="85"/>
        <end position="196"/>
    </location>
</feature>
<evidence type="ECO:0000259" key="14">
    <source>
        <dbReference type="Pfam" id="PF00717"/>
    </source>
</evidence>
<evidence type="ECO:0000256" key="8">
    <source>
        <dbReference type="ARBA" id="ARBA00023125"/>
    </source>
</evidence>
<keyword evidence="2 12" id="KW-0678">Repressor</keyword>
<evidence type="ECO:0000256" key="2">
    <source>
        <dbReference type="ARBA" id="ARBA00022491"/>
    </source>
</evidence>
<dbReference type="PANTHER" id="PTHR33516">
    <property type="entry name" value="LEXA REPRESSOR"/>
    <property type="match status" value="1"/>
</dbReference>
<name>A0A7T3RCY9_9SPIR</name>
<dbReference type="InterPro" id="IPR006200">
    <property type="entry name" value="LexA"/>
</dbReference>
<protein>
    <recommendedName>
        <fullName evidence="12">LexA repressor</fullName>
        <ecNumber evidence="12">3.4.21.88</ecNumber>
    </recommendedName>
</protein>
<gene>
    <name evidence="12 16" type="primary">lexA</name>
    <name evidence="16" type="ORF">IWA51_11325</name>
</gene>
<evidence type="ECO:0000259" key="15">
    <source>
        <dbReference type="Pfam" id="PF01726"/>
    </source>
</evidence>
<dbReference type="Pfam" id="PF00717">
    <property type="entry name" value="Peptidase_S24"/>
    <property type="match status" value="1"/>
</dbReference>
<comment type="subunit">
    <text evidence="12">Homodimer.</text>
</comment>
<dbReference type="GO" id="GO:0006260">
    <property type="term" value="P:DNA replication"/>
    <property type="evidence" value="ECO:0007669"/>
    <property type="project" value="UniProtKB-UniRule"/>
</dbReference>
<dbReference type="HAMAP" id="MF_00015">
    <property type="entry name" value="LexA"/>
    <property type="match status" value="1"/>
</dbReference>
<dbReference type="SUPFAM" id="SSF51306">
    <property type="entry name" value="LexA/Signal peptidase"/>
    <property type="match status" value="1"/>
</dbReference>
<evidence type="ECO:0000256" key="6">
    <source>
        <dbReference type="ARBA" id="ARBA00022813"/>
    </source>
</evidence>
<evidence type="ECO:0000256" key="1">
    <source>
        <dbReference type="ARBA" id="ARBA00007484"/>
    </source>
</evidence>
<dbReference type="CDD" id="cd06529">
    <property type="entry name" value="S24_LexA-like"/>
    <property type="match status" value="1"/>
</dbReference>
<keyword evidence="17" id="KW-1185">Reference proteome</keyword>
<dbReference type="PANTHER" id="PTHR33516:SF2">
    <property type="entry name" value="LEXA REPRESSOR-RELATED"/>
    <property type="match status" value="1"/>
</dbReference>
<dbReference type="InterPro" id="IPR036388">
    <property type="entry name" value="WH-like_DNA-bd_sf"/>
</dbReference>
<evidence type="ECO:0000256" key="3">
    <source>
        <dbReference type="ARBA" id="ARBA00022705"/>
    </source>
</evidence>
<comment type="similarity">
    <text evidence="1 12 13">Belongs to the peptidase S24 family.</text>
</comment>
<feature type="active site" description="For autocatalytic cleavage activity" evidence="12">
    <location>
        <position position="165"/>
    </location>
</feature>
<evidence type="ECO:0000256" key="11">
    <source>
        <dbReference type="ARBA" id="ARBA00023236"/>
    </source>
</evidence>
<dbReference type="PRINTS" id="PR00726">
    <property type="entry name" value="LEXASERPTASE"/>
</dbReference>
<accession>A0A7T3RCY9</accession>
<keyword evidence="7 12" id="KW-0805">Transcription regulation</keyword>
<dbReference type="AlphaFoldDB" id="A0A7T3RCY9"/>
<dbReference type="InterPro" id="IPR036286">
    <property type="entry name" value="LexA/Signal_pep-like_sf"/>
</dbReference>
<keyword evidence="4 12" id="KW-0227">DNA damage</keyword>
<dbReference type="GO" id="GO:0006281">
    <property type="term" value="P:DNA repair"/>
    <property type="evidence" value="ECO:0007669"/>
    <property type="project" value="UniProtKB-UniRule"/>
</dbReference>
<dbReference type="NCBIfam" id="TIGR00498">
    <property type="entry name" value="lexA"/>
    <property type="match status" value="1"/>
</dbReference>
<dbReference type="Proteomes" id="UP000595224">
    <property type="component" value="Chromosome"/>
</dbReference>
<dbReference type="SUPFAM" id="SSF46785">
    <property type="entry name" value="Winged helix' DNA-binding domain"/>
    <property type="match status" value="1"/>
</dbReference>
<feature type="domain" description="LexA repressor DNA-binding" evidence="15">
    <location>
        <begin position="1"/>
        <end position="60"/>
    </location>
</feature>
<dbReference type="InterPro" id="IPR015927">
    <property type="entry name" value="Peptidase_S24_S26A/B/C"/>
</dbReference>
<sequence>MRSLTDRQREVLDYIAQFTEDNVYPPTVREIGDHFEISLRAVQDHIAALQKKGYLSQSQKRCSRSIRVIKDERVKESAPFTSKIPVLGNVAAGRPLLSEENLDGYVNLSEPFVRPGKEYFALHVHGTSMINAGILDGDLAVIEVAHVASEGQIVVAVIDNAITLKRFYREASRVRLQPENPDFQPIYCQEVRIVGILSSIVRTY</sequence>
<dbReference type="KEGG" id="tper:IWA51_11325"/>
<keyword evidence="11 12" id="KW-0742">SOS response</keyword>
<dbReference type="GO" id="GO:0003677">
    <property type="term" value="F:DNA binding"/>
    <property type="evidence" value="ECO:0007669"/>
    <property type="project" value="UniProtKB-UniRule"/>
</dbReference>
<dbReference type="InterPro" id="IPR050077">
    <property type="entry name" value="LexA_repressor"/>
</dbReference>
<keyword evidence="5 12" id="KW-0378">Hydrolase</keyword>
<dbReference type="InterPro" id="IPR036390">
    <property type="entry name" value="WH_DNA-bd_sf"/>
</dbReference>
<dbReference type="EC" id="3.4.21.88" evidence="12"/>
<dbReference type="EMBL" id="CP064936">
    <property type="protein sequence ID" value="QQA00829.1"/>
    <property type="molecule type" value="Genomic_DNA"/>
</dbReference>
<keyword evidence="6 12" id="KW-0068">Autocatalytic cleavage</keyword>
<dbReference type="GO" id="GO:0009432">
    <property type="term" value="P:SOS response"/>
    <property type="evidence" value="ECO:0007669"/>
    <property type="project" value="UniProtKB-UniRule"/>
</dbReference>
<evidence type="ECO:0000256" key="9">
    <source>
        <dbReference type="ARBA" id="ARBA00023163"/>
    </source>
</evidence>
<organism evidence="16 17">
    <name type="scientific">Treponema peruense</name>
    <dbReference type="NCBI Taxonomy" id="2787628"/>
    <lineage>
        <taxon>Bacteria</taxon>
        <taxon>Pseudomonadati</taxon>
        <taxon>Spirochaetota</taxon>
        <taxon>Spirochaetia</taxon>
        <taxon>Spirochaetales</taxon>
        <taxon>Treponemataceae</taxon>
        <taxon>Treponema</taxon>
    </lineage>
</organism>
<comment type="caution">
    <text evidence="12">Lacks conserved residue(s) required for the propagation of feature annotation.</text>
</comment>
<comment type="catalytic activity">
    <reaction evidence="12">
        <text>Hydrolysis of Ala-|-Gly bond in repressor LexA.</text>
        <dbReference type="EC" id="3.4.21.88"/>
    </reaction>
</comment>
<feature type="active site" description="For autocatalytic cleavage activity" evidence="12">
    <location>
        <position position="128"/>
    </location>
</feature>
<dbReference type="RefSeq" id="WP_177528706.1">
    <property type="nucleotide sequence ID" value="NZ_CBCSHE010000022.1"/>
</dbReference>
<evidence type="ECO:0000256" key="5">
    <source>
        <dbReference type="ARBA" id="ARBA00022801"/>
    </source>
</evidence>
<dbReference type="InterPro" id="IPR006199">
    <property type="entry name" value="LexA_DNA-bd_dom"/>
</dbReference>
<evidence type="ECO:0000256" key="12">
    <source>
        <dbReference type="HAMAP-Rule" id="MF_00015"/>
    </source>
</evidence>
<keyword evidence="10 12" id="KW-0234">DNA repair</keyword>
<keyword evidence="3 12" id="KW-0235">DNA replication</keyword>
<comment type="function">
    <text evidence="12">Represses a number of genes involved in the response to DNA damage (SOS response), including recA and lexA. In the presence of single-stranded DNA, RecA interacts with LexA causing an autocatalytic cleavage which disrupts the DNA-binding part of LexA, leading to derepression of the SOS regulon and eventually DNA repair.</text>
</comment>
<evidence type="ECO:0000313" key="17">
    <source>
        <dbReference type="Proteomes" id="UP000595224"/>
    </source>
</evidence>
<feature type="site" description="Cleavage; by autolysis" evidence="12">
    <location>
        <begin position="92"/>
        <end position="93"/>
    </location>
</feature>
<dbReference type="GO" id="GO:0045892">
    <property type="term" value="P:negative regulation of DNA-templated transcription"/>
    <property type="evidence" value="ECO:0007669"/>
    <property type="project" value="UniProtKB-UniRule"/>
</dbReference>
<dbReference type="Pfam" id="PF01726">
    <property type="entry name" value="LexA_DNA_bind"/>
    <property type="match status" value="1"/>
</dbReference>
<dbReference type="FunFam" id="2.10.109.10:FF:000001">
    <property type="entry name" value="LexA repressor"/>
    <property type="match status" value="1"/>
</dbReference>
<dbReference type="GO" id="GO:0004252">
    <property type="term" value="F:serine-type endopeptidase activity"/>
    <property type="evidence" value="ECO:0007669"/>
    <property type="project" value="UniProtKB-UniRule"/>
</dbReference>
<dbReference type="InterPro" id="IPR006197">
    <property type="entry name" value="Peptidase_S24_LexA"/>
</dbReference>